<gene>
    <name evidence="1" type="ORF">J4Q44_G00270030</name>
</gene>
<dbReference type="EMBL" id="JAGTTL010000025">
    <property type="protein sequence ID" value="KAK6302648.1"/>
    <property type="molecule type" value="Genomic_DNA"/>
</dbReference>
<dbReference type="AlphaFoldDB" id="A0AAN8L2W0"/>
<sequence length="67" mass="7793">MTDHDLSSCLDSFPTSTISAEPHHIRVGKCLLVKVKTEPINNSEIDYHRKQHWIAMHAKELSFMQCW</sequence>
<accession>A0AAN8L2W0</accession>
<name>A0AAN8L2W0_9TELE</name>
<dbReference type="Proteomes" id="UP001356427">
    <property type="component" value="Unassembled WGS sequence"/>
</dbReference>
<proteinExistence type="predicted"/>
<comment type="caution">
    <text evidence="1">The sequence shown here is derived from an EMBL/GenBank/DDBJ whole genome shotgun (WGS) entry which is preliminary data.</text>
</comment>
<reference evidence="1 2" key="1">
    <citation type="submission" date="2021-04" db="EMBL/GenBank/DDBJ databases">
        <authorList>
            <person name="De Guttry C."/>
            <person name="Zahm M."/>
            <person name="Klopp C."/>
            <person name="Cabau C."/>
            <person name="Louis A."/>
            <person name="Berthelot C."/>
            <person name="Parey E."/>
            <person name="Roest Crollius H."/>
            <person name="Montfort J."/>
            <person name="Robinson-Rechavi M."/>
            <person name="Bucao C."/>
            <person name="Bouchez O."/>
            <person name="Gislard M."/>
            <person name="Lluch J."/>
            <person name="Milhes M."/>
            <person name="Lampietro C."/>
            <person name="Lopez Roques C."/>
            <person name="Donnadieu C."/>
            <person name="Braasch I."/>
            <person name="Desvignes T."/>
            <person name="Postlethwait J."/>
            <person name="Bobe J."/>
            <person name="Wedekind C."/>
            <person name="Guiguen Y."/>
        </authorList>
    </citation>
    <scope>NUCLEOTIDE SEQUENCE [LARGE SCALE GENOMIC DNA]</scope>
    <source>
        <strain evidence="1">Cs_M1</strain>
        <tissue evidence="1">Blood</tissue>
    </source>
</reference>
<evidence type="ECO:0000313" key="1">
    <source>
        <dbReference type="EMBL" id="KAK6302648.1"/>
    </source>
</evidence>
<keyword evidence="2" id="KW-1185">Reference proteome</keyword>
<evidence type="ECO:0000313" key="2">
    <source>
        <dbReference type="Proteomes" id="UP001356427"/>
    </source>
</evidence>
<organism evidence="1 2">
    <name type="scientific">Coregonus suidteri</name>
    <dbReference type="NCBI Taxonomy" id="861788"/>
    <lineage>
        <taxon>Eukaryota</taxon>
        <taxon>Metazoa</taxon>
        <taxon>Chordata</taxon>
        <taxon>Craniata</taxon>
        <taxon>Vertebrata</taxon>
        <taxon>Euteleostomi</taxon>
        <taxon>Actinopterygii</taxon>
        <taxon>Neopterygii</taxon>
        <taxon>Teleostei</taxon>
        <taxon>Protacanthopterygii</taxon>
        <taxon>Salmoniformes</taxon>
        <taxon>Salmonidae</taxon>
        <taxon>Coregoninae</taxon>
        <taxon>Coregonus</taxon>
    </lineage>
</organism>
<protein>
    <submittedName>
        <fullName evidence="1">Uncharacterized protein</fullName>
    </submittedName>
</protein>